<dbReference type="PANTHER" id="PTHR10698:SF0">
    <property type="entry name" value="V-TYPE PROTON ATPASE SUBUNIT H"/>
    <property type="match status" value="1"/>
</dbReference>
<sequence>MLFLFEYYLGKAICKHYFSCAQRIAVIVFICFACRSQMISTEDCEFIKKFEKATSEEKQVILTQEGHQCAKTFLNLMAHISKEQTVQYILTLIDDTLQENHQRVNIFFDYAKKTKNTAWSYFLPMLNRQDLFTVHM</sequence>
<dbReference type="EMBL" id="JAHRIN010002768">
    <property type="protein sequence ID" value="MEQ2192543.1"/>
    <property type="molecule type" value="Genomic_DNA"/>
</dbReference>
<protein>
    <submittedName>
        <fullName evidence="1">V-type proton ATPase subunit H</fullName>
    </submittedName>
</protein>
<dbReference type="Proteomes" id="UP001434883">
    <property type="component" value="Unassembled WGS sequence"/>
</dbReference>
<keyword evidence="2" id="KW-1185">Reference proteome</keyword>
<accession>A0ABV0Q9Q7</accession>
<dbReference type="SUPFAM" id="SSF48371">
    <property type="entry name" value="ARM repeat"/>
    <property type="match status" value="1"/>
</dbReference>
<dbReference type="Gene3D" id="1.25.10.10">
    <property type="entry name" value="Leucine-rich Repeat Variant"/>
    <property type="match status" value="1"/>
</dbReference>
<dbReference type="InterPro" id="IPR004908">
    <property type="entry name" value="ATPase_V1-cplx_hsu"/>
</dbReference>
<feature type="non-terminal residue" evidence="1">
    <location>
        <position position="136"/>
    </location>
</feature>
<name>A0ABV0Q9Q7_9TELE</name>
<proteinExistence type="predicted"/>
<dbReference type="InterPro" id="IPR011989">
    <property type="entry name" value="ARM-like"/>
</dbReference>
<comment type="caution">
    <text evidence="1">The sequence shown here is derived from an EMBL/GenBank/DDBJ whole genome shotgun (WGS) entry which is preliminary data.</text>
</comment>
<dbReference type="Pfam" id="PF03224">
    <property type="entry name" value="V-ATPase_H_N"/>
    <property type="match status" value="1"/>
</dbReference>
<gene>
    <name evidence="1" type="primary">ATP6V1H_1</name>
    <name evidence="1" type="ORF">XENOCAPTIV_013268</name>
</gene>
<reference evidence="1 2" key="1">
    <citation type="submission" date="2021-06" db="EMBL/GenBank/DDBJ databases">
        <authorList>
            <person name="Palmer J.M."/>
        </authorList>
    </citation>
    <scope>NUCLEOTIDE SEQUENCE [LARGE SCALE GENOMIC DNA]</scope>
    <source>
        <strain evidence="1 2">XC_2019</strain>
        <tissue evidence="1">Muscle</tissue>
    </source>
</reference>
<dbReference type="PANTHER" id="PTHR10698">
    <property type="entry name" value="V-TYPE PROTON ATPASE SUBUNIT H"/>
    <property type="match status" value="1"/>
</dbReference>
<organism evidence="1 2">
    <name type="scientific">Xenoophorus captivus</name>
    <dbReference type="NCBI Taxonomy" id="1517983"/>
    <lineage>
        <taxon>Eukaryota</taxon>
        <taxon>Metazoa</taxon>
        <taxon>Chordata</taxon>
        <taxon>Craniata</taxon>
        <taxon>Vertebrata</taxon>
        <taxon>Euteleostomi</taxon>
        <taxon>Actinopterygii</taxon>
        <taxon>Neopterygii</taxon>
        <taxon>Teleostei</taxon>
        <taxon>Neoteleostei</taxon>
        <taxon>Acanthomorphata</taxon>
        <taxon>Ovalentaria</taxon>
        <taxon>Atherinomorphae</taxon>
        <taxon>Cyprinodontiformes</taxon>
        <taxon>Goodeidae</taxon>
        <taxon>Xenoophorus</taxon>
    </lineage>
</organism>
<dbReference type="InterPro" id="IPR016024">
    <property type="entry name" value="ARM-type_fold"/>
</dbReference>
<evidence type="ECO:0000313" key="1">
    <source>
        <dbReference type="EMBL" id="MEQ2192543.1"/>
    </source>
</evidence>
<evidence type="ECO:0000313" key="2">
    <source>
        <dbReference type="Proteomes" id="UP001434883"/>
    </source>
</evidence>